<comment type="caution">
    <text evidence="1">The sequence shown here is derived from an EMBL/GenBank/DDBJ whole genome shotgun (WGS) entry which is preliminary data.</text>
</comment>
<sequence length="115" mass="12397">MKTSEISVGNNDYDLAVHVTTPVSAKTPVLVYLTQRGQGKIGSYVYTIGRGTETYSSILQQGEDAGVDDLATNLGRVILKRFGCPSYVCMSGCFMPYEYGELSRQVVAACNEAVA</sequence>
<dbReference type="RefSeq" id="XP_018712478.1">
    <property type="nucleotide sequence ID" value="XM_018854501.1"/>
</dbReference>
<organism evidence="1 2">
    <name type="scientific">Metschnikowia bicuspidata var. bicuspidata NRRL YB-4993</name>
    <dbReference type="NCBI Taxonomy" id="869754"/>
    <lineage>
        <taxon>Eukaryota</taxon>
        <taxon>Fungi</taxon>
        <taxon>Dikarya</taxon>
        <taxon>Ascomycota</taxon>
        <taxon>Saccharomycotina</taxon>
        <taxon>Pichiomycetes</taxon>
        <taxon>Metschnikowiaceae</taxon>
        <taxon>Metschnikowia</taxon>
    </lineage>
</organism>
<dbReference type="AlphaFoldDB" id="A0A1A0HDL0"/>
<dbReference type="InterPro" id="IPR018854">
    <property type="entry name" value="Psome_chaperone_3/4"/>
</dbReference>
<dbReference type="OrthoDB" id="3987408at2759"/>
<evidence type="ECO:0000313" key="2">
    <source>
        <dbReference type="Proteomes" id="UP000092555"/>
    </source>
</evidence>
<protein>
    <recommendedName>
        <fullName evidence="3">Proteasome assembly chaperone 3</fullName>
    </recommendedName>
</protein>
<dbReference type="Pfam" id="PF10448">
    <property type="entry name" value="POC3_POC4"/>
    <property type="match status" value="1"/>
</dbReference>
<evidence type="ECO:0000313" key="1">
    <source>
        <dbReference type="EMBL" id="OBA21982.1"/>
    </source>
</evidence>
<evidence type="ECO:0008006" key="3">
    <source>
        <dbReference type="Google" id="ProtNLM"/>
    </source>
</evidence>
<dbReference type="GeneID" id="30027477"/>
<reference evidence="1 2" key="1">
    <citation type="submission" date="2016-05" db="EMBL/GenBank/DDBJ databases">
        <title>Comparative genomics of biotechnologically important yeasts.</title>
        <authorList>
            <consortium name="DOE Joint Genome Institute"/>
            <person name="Riley R."/>
            <person name="Haridas S."/>
            <person name="Wolfe K.H."/>
            <person name="Lopes M.R."/>
            <person name="Hittinger C.T."/>
            <person name="Goker M."/>
            <person name="Salamov A."/>
            <person name="Wisecaver J."/>
            <person name="Long T.M."/>
            <person name="Aerts A.L."/>
            <person name="Barry K."/>
            <person name="Choi C."/>
            <person name="Clum A."/>
            <person name="Coughlan A.Y."/>
            <person name="Deshpande S."/>
            <person name="Douglass A.P."/>
            <person name="Hanson S.J."/>
            <person name="Klenk H.-P."/>
            <person name="LaButti K."/>
            <person name="Lapidus A."/>
            <person name="Lindquist E."/>
            <person name="Lipzen A."/>
            <person name="Meier-kolthoff J.P."/>
            <person name="Ohm R.A."/>
            <person name="Otillar R.P."/>
            <person name="Pangilinan J."/>
            <person name="Peng Y."/>
            <person name="Rokas A."/>
            <person name="Rosa C.A."/>
            <person name="Scheuner C."/>
            <person name="Sibirny A.A."/>
            <person name="Slot J.C."/>
            <person name="Stielow J.B."/>
            <person name="Sun H."/>
            <person name="Kurtzman C.P."/>
            <person name="Blackwell M."/>
            <person name="Grigoriev I.V."/>
            <person name="Jeffries T.W."/>
        </authorList>
    </citation>
    <scope>NUCLEOTIDE SEQUENCE [LARGE SCALE GENOMIC DNA]</scope>
    <source>
        <strain evidence="1 2">NRRL YB-4993</strain>
    </source>
</reference>
<name>A0A1A0HDL0_9ASCO</name>
<dbReference type="EMBL" id="LXTC01000002">
    <property type="protein sequence ID" value="OBA21982.1"/>
    <property type="molecule type" value="Genomic_DNA"/>
</dbReference>
<gene>
    <name evidence="1" type="ORF">METBIDRAFT_143617</name>
</gene>
<accession>A0A1A0HDL0</accession>
<keyword evidence="2" id="KW-1185">Reference proteome</keyword>
<dbReference type="Gene3D" id="3.30.230.100">
    <property type="match status" value="1"/>
</dbReference>
<proteinExistence type="predicted"/>
<dbReference type="Proteomes" id="UP000092555">
    <property type="component" value="Unassembled WGS sequence"/>
</dbReference>